<proteinExistence type="predicted"/>
<sequence>MGRYRTINVNLDRGYRNDLNQNFTDIERDILKNEADIKLVETETLEKVNEIVGGGFIESLETARDAANASSTEANTQAAHAKTQGDHAKIQGDFAQAQGDYAKLKGDYADEKAILASQAAAYADQEASNLGQLKIDVVNATQDANTAAGTAELKATEAVTAAVNATNQGDYAKAMGDYAKAQGDSVNEIIEGKAVTSINGKSGAVVLTASDLNAISQQEAQSLANQAEINAKSASISKEMLGTAGGAARLNETGKVIDADGNEVAGAVTSVNGQTGAVVIDVNNTEVAHFEYILVATQDGQTVFTIPLETFNSETDKLNLSINRLKLYIDDYSIQDKTITLLNDVVDIGESLYVEIIKNIRKIQQETLDGSLITSGTITKDKFDQNIVEILDNIPTTQEIQEAINVGEGNAKVYTDNKISEIIIPVSSVNGQTGDVSISIPTKNSELQNDSNFETVIESQAKADQAETNAKAYMDNGKASLETELKGYVDSEIEGISSTIGDIASLTTEDKTSLVNAINEANAKPSGGSNDGWELIVTHEFSPTAPLYTLYQPFTEYKRLKFILKSLAIHHTHSGTVAAGMLNIGFTDLSFGGYVSAGHRFNMMSTSPIASMHNTTRRSVFPLLSANIPSTTTYPHLETSGTVEINKSWWKSNENYGFMPRRLWVDTELRVRDPNSSNMNRMIERTAWEFPVGLNESYPARVGITTDRSQGFTTGTIEIWGVKGDANDV</sequence>
<gene>
    <name evidence="1" type="ORF">E0Y62_23355</name>
</gene>
<name>A0A4R1AU77_9BACI</name>
<dbReference type="OrthoDB" id="9810174at2"/>
<organism evidence="1 2">
    <name type="scientific">Cytobacillus praedii</name>
    <dbReference type="NCBI Taxonomy" id="1742358"/>
    <lineage>
        <taxon>Bacteria</taxon>
        <taxon>Bacillati</taxon>
        <taxon>Bacillota</taxon>
        <taxon>Bacilli</taxon>
        <taxon>Bacillales</taxon>
        <taxon>Bacillaceae</taxon>
        <taxon>Cytobacillus</taxon>
    </lineage>
</organism>
<dbReference type="RefSeq" id="WP_131238519.1">
    <property type="nucleotide sequence ID" value="NZ_SJTH01000057.1"/>
</dbReference>
<accession>A0A4R1AU77</accession>
<evidence type="ECO:0000313" key="1">
    <source>
        <dbReference type="EMBL" id="TCJ01572.1"/>
    </source>
</evidence>
<dbReference type="AlphaFoldDB" id="A0A4R1AU77"/>
<reference evidence="1 2" key="1">
    <citation type="submission" date="2019-03" db="EMBL/GenBank/DDBJ databases">
        <authorList>
            <person name="Jensen L."/>
            <person name="Storgaard J."/>
            <person name="Sulaj E."/>
            <person name="Schramm A."/>
            <person name="Marshall I.P.G."/>
        </authorList>
    </citation>
    <scope>NUCLEOTIDE SEQUENCE [LARGE SCALE GENOMIC DNA]</scope>
    <source>
        <strain evidence="1 2">2017H2G3</strain>
    </source>
</reference>
<dbReference type="EMBL" id="SJTH01000057">
    <property type="protein sequence ID" value="TCJ01572.1"/>
    <property type="molecule type" value="Genomic_DNA"/>
</dbReference>
<evidence type="ECO:0000313" key="2">
    <source>
        <dbReference type="Proteomes" id="UP000293846"/>
    </source>
</evidence>
<keyword evidence="2" id="KW-1185">Reference proteome</keyword>
<comment type="caution">
    <text evidence="1">The sequence shown here is derived from an EMBL/GenBank/DDBJ whole genome shotgun (WGS) entry which is preliminary data.</text>
</comment>
<protein>
    <submittedName>
        <fullName evidence="1">Uncharacterized protein</fullName>
    </submittedName>
</protein>
<dbReference type="Proteomes" id="UP000293846">
    <property type="component" value="Unassembled WGS sequence"/>
</dbReference>